<protein>
    <recommendedName>
        <fullName evidence="5">Gram-positive cocci surface proteins LPxTG domain-containing protein</fullName>
    </recommendedName>
</protein>
<dbReference type="PROSITE" id="PS51318">
    <property type="entry name" value="TAT"/>
    <property type="match status" value="1"/>
</dbReference>
<evidence type="ECO:0000313" key="4">
    <source>
        <dbReference type="Proteomes" id="UP001501578"/>
    </source>
</evidence>
<dbReference type="InterPro" id="IPR006311">
    <property type="entry name" value="TAT_signal"/>
</dbReference>
<dbReference type="RefSeq" id="WP_343953955.1">
    <property type="nucleotide sequence ID" value="NZ_BAAAHQ010000041.1"/>
</dbReference>
<reference evidence="3 4" key="1">
    <citation type="journal article" date="2019" name="Int. J. Syst. Evol. Microbiol.">
        <title>The Global Catalogue of Microorganisms (GCM) 10K type strain sequencing project: providing services to taxonomists for standard genome sequencing and annotation.</title>
        <authorList>
            <consortium name="The Broad Institute Genomics Platform"/>
            <consortium name="The Broad Institute Genome Sequencing Center for Infectious Disease"/>
            <person name="Wu L."/>
            <person name="Ma J."/>
        </authorList>
    </citation>
    <scope>NUCLEOTIDE SEQUENCE [LARGE SCALE GENOMIC DNA]</scope>
    <source>
        <strain evidence="3 4">JCM 11136</strain>
    </source>
</reference>
<evidence type="ECO:0000256" key="2">
    <source>
        <dbReference type="SAM" id="Phobius"/>
    </source>
</evidence>
<dbReference type="EMBL" id="BAAAHQ010000041">
    <property type="protein sequence ID" value="GAA0947767.1"/>
    <property type="molecule type" value="Genomic_DNA"/>
</dbReference>
<feature type="compositionally biased region" description="Low complexity" evidence="1">
    <location>
        <begin position="198"/>
        <end position="246"/>
    </location>
</feature>
<evidence type="ECO:0008006" key="5">
    <source>
        <dbReference type="Google" id="ProtNLM"/>
    </source>
</evidence>
<keyword evidence="4" id="KW-1185">Reference proteome</keyword>
<comment type="caution">
    <text evidence="3">The sequence shown here is derived from an EMBL/GenBank/DDBJ whole genome shotgun (WGS) entry which is preliminary data.</text>
</comment>
<keyword evidence="2" id="KW-0472">Membrane</keyword>
<feature type="region of interest" description="Disordered" evidence="1">
    <location>
        <begin position="198"/>
        <end position="269"/>
    </location>
</feature>
<sequence>MPTSKARRRLALKTSALVVAGAGVFFGVPALANSMAPKAVTYTCTNVSTSTDTEIKFQMDLTGPVSAVSPSATAVVTWKIGTPSPTLTAPTQLAQGDRLVIEADAIITGSPSPTPSELRTAVVTNTPGAIALGSPLQPLPTVLVSLTPTARGTMAVIPYDFTLRVGTAAGGNVALYDCTVTTGKESEATQAAALITVATGSSSPSSSPTTPTPTATTPTPTPTTPTATPTTARPTKTTTVIVTETPAGGGKVRKTPKDGADTGAGGDMGPDGRMFILSGALLIMAAGAGGLILRRRNISKG</sequence>
<dbReference type="Proteomes" id="UP001501578">
    <property type="component" value="Unassembled WGS sequence"/>
</dbReference>
<gene>
    <name evidence="3" type="ORF">GCM10009560_64570</name>
</gene>
<accession>A0ABN1QUS7</accession>
<keyword evidence="2" id="KW-1133">Transmembrane helix</keyword>
<name>A0ABN1QUS7_9ACTN</name>
<evidence type="ECO:0000313" key="3">
    <source>
        <dbReference type="EMBL" id="GAA0947767.1"/>
    </source>
</evidence>
<organism evidence="3 4">
    <name type="scientific">Nonomuraea longicatena</name>
    <dbReference type="NCBI Taxonomy" id="83682"/>
    <lineage>
        <taxon>Bacteria</taxon>
        <taxon>Bacillati</taxon>
        <taxon>Actinomycetota</taxon>
        <taxon>Actinomycetes</taxon>
        <taxon>Streptosporangiales</taxon>
        <taxon>Streptosporangiaceae</taxon>
        <taxon>Nonomuraea</taxon>
    </lineage>
</organism>
<evidence type="ECO:0000256" key="1">
    <source>
        <dbReference type="SAM" id="MobiDB-lite"/>
    </source>
</evidence>
<keyword evidence="2" id="KW-0812">Transmembrane</keyword>
<feature type="transmembrane region" description="Helical" evidence="2">
    <location>
        <begin position="274"/>
        <end position="293"/>
    </location>
</feature>
<proteinExistence type="predicted"/>